<name>A0A914RAP0_PAREQ</name>
<evidence type="ECO:0000313" key="2">
    <source>
        <dbReference type="WBParaSite" id="PEQ_0000177501-mRNA-1"/>
    </source>
</evidence>
<organism evidence="1 2">
    <name type="scientific">Parascaris equorum</name>
    <name type="common">Equine roundworm</name>
    <dbReference type="NCBI Taxonomy" id="6256"/>
    <lineage>
        <taxon>Eukaryota</taxon>
        <taxon>Metazoa</taxon>
        <taxon>Ecdysozoa</taxon>
        <taxon>Nematoda</taxon>
        <taxon>Chromadorea</taxon>
        <taxon>Rhabditida</taxon>
        <taxon>Spirurina</taxon>
        <taxon>Ascaridomorpha</taxon>
        <taxon>Ascaridoidea</taxon>
        <taxon>Ascarididae</taxon>
        <taxon>Parascaris</taxon>
    </lineage>
</organism>
<keyword evidence="1" id="KW-1185">Reference proteome</keyword>
<accession>A0A914RAP0</accession>
<evidence type="ECO:0000313" key="1">
    <source>
        <dbReference type="Proteomes" id="UP000887564"/>
    </source>
</evidence>
<dbReference type="WBParaSite" id="PEQ_0000177501-mRNA-1">
    <property type="protein sequence ID" value="PEQ_0000177501-mRNA-1"/>
    <property type="gene ID" value="PEQ_0000177501"/>
</dbReference>
<proteinExistence type="predicted"/>
<dbReference type="Gene3D" id="1.25.40.10">
    <property type="entry name" value="Tetratricopeptide repeat domain"/>
    <property type="match status" value="1"/>
</dbReference>
<dbReference type="Proteomes" id="UP000887564">
    <property type="component" value="Unplaced"/>
</dbReference>
<dbReference type="PANTHER" id="PTHR13891">
    <property type="entry name" value="CYTOCHROME C OXIDASE ASSEMBLY FACTOR 7"/>
    <property type="match status" value="1"/>
</dbReference>
<dbReference type="InterPro" id="IPR040239">
    <property type="entry name" value="HcpB-like"/>
</dbReference>
<dbReference type="AlphaFoldDB" id="A0A914RAP0"/>
<dbReference type="PANTHER" id="PTHR13891:SF1">
    <property type="entry name" value="CYTOCHROME C OXIDASE ASSEMBLY FACTOR 7"/>
    <property type="match status" value="1"/>
</dbReference>
<dbReference type="GO" id="GO:0005758">
    <property type="term" value="C:mitochondrial intermembrane space"/>
    <property type="evidence" value="ECO:0007669"/>
    <property type="project" value="TreeGrafter"/>
</dbReference>
<sequence length="160" mass="18299">MSTNVDEKAEAERIQAERREYVKNIGIEYRFGCYEEKRADSCHLLAEYMEAIELNTKGAFNLFKTNCEQKKYPKSCYKYAMYILAGKGPPSLKKMIEPLETACQANIPACELEDAQACWLLSTWFMGPTTKFITTSSGKTEVSSSYYFNRSTINLFVVLD</sequence>
<protein>
    <submittedName>
        <fullName evidence="2">Uncharacterized protein</fullName>
    </submittedName>
</protein>
<dbReference type="InterPro" id="IPR011990">
    <property type="entry name" value="TPR-like_helical_dom_sf"/>
</dbReference>
<reference evidence="2" key="1">
    <citation type="submission" date="2022-11" db="UniProtKB">
        <authorList>
            <consortium name="WormBaseParasite"/>
        </authorList>
    </citation>
    <scope>IDENTIFICATION</scope>
</reference>